<accession>A0ABW2D5B3</accession>
<dbReference type="PANTHER" id="PTHR44196">
    <property type="entry name" value="DEHYDROGENASE/REDUCTASE SDR FAMILY MEMBER 7B"/>
    <property type="match status" value="1"/>
</dbReference>
<dbReference type="PANTHER" id="PTHR44196:SF2">
    <property type="entry name" value="SHORT-CHAIN DEHYDROGENASE-RELATED"/>
    <property type="match status" value="1"/>
</dbReference>
<comment type="caution">
    <text evidence="4">The sequence shown here is derived from an EMBL/GenBank/DDBJ whole genome shotgun (WGS) entry which is preliminary data.</text>
</comment>
<protein>
    <submittedName>
        <fullName evidence="4">SDR family NAD(P)-dependent oxidoreductase</fullName>
        <ecNumber evidence="4">1.-.-.-</ecNumber>
    </submittedName>
</protein>
<dbReference type="Pfam" id="PF00106">
    <property type="entry name" value="adh_short"/>
    <property type="match status" value="1"/>
</dbReference>
<evidence type="ECO:0000313" key="5">
    <source>
        <dbReference type="Proteomes" id="UP001596470"/>
    </source>
</evidence>
<gene>
    <name evidence="4" type="ORF">ACFQS3_09120</name>
</gene>
<dbReference type="Gene3D" id="3.40.50.720">
    <property type="entry name" value="NAD(P)-binding Rossmann-like Domain"/>
    <property type="match status" value="1"/>
</dbReference>
<dbReference type="EC" id="1.-.-.-" evidence="4"/>
<dbReference type="InterPro" id="IPR036291">
    <property type="entry name" value="NAD(P)-bd_dom_sf"/>
</dbReference>
<dbReference type="EMBL" id="JBHSYS010000002">
    <property type="protein sequence ID" value="MFC6957354.1"/>
    <property type="molecule type" value="Genomic_DNA"/>
</dbReference>
<evidence type="ECO:0000313" key="4">
    <source>
        <dbReference type="EMBL" id="MFC6957354.1"/>
    </source>
</evidence>
<dbReference type="PRINTS" id="PR00080">
    <property type="entry name" value="SDRFAMILY"/>
</dbReference>
<sequence length="249" mass="26907">MSTEPPRPTALITGAASGIGAALARLLAAQGHRLILVDREPLPPSSDCETIRADLTDPDDLAVVEDRCRSGLDLLVNNAGFGHPTRFLDTPIEAEIAMARLHMEAVLRLTHAALPPMLERRSGGVVNTASVLGFLPSSTYSASKAWVINFTQATAKMTRPQGVTVMALCPGFTRTGFHDTARMDMTKVPGPLWMSPDEVAEKALRDFAKRKSLSIPGWHNRLIAAVARTLPPSLTIRLLATTDMREPAR</sequence>
<dbReference type="CDD" id="cd05233">
    <property type="entry name" value="SDR_c"/>
    <property type="match status" value="1"/>
</dbReference>
<dbReference type="PIRSF" id="PIRSF000126">
    <property type="entry name" value="11-beta-HSD1"/>
    <property type="match status" value="1"/>
</dbReference>
<keyword evidence="5" id="KW-1185">Reference proteome</keyword>
<dbReference type="InterPro" id="IPR002347">
    <property type="entry name" value="SDR_fam"/>
</dbReference>
<reference evidence="5" key="1">
    <citation type="journal article" date="2019" name="Int. J. Syst. Evol. Microbiol.">
        <title>The Global Catalogue of Microorganisms (GCM) 10K type strain sequencing project: providing services to taxonomists for standard genome sequencing and annotation.</title>
        <authorList>
            <consortium name="The Broad Institute Genomics Platform"/>
            <consortium name="The Broad Institute Genome Sequencing Center for Infectious Disease"/>
            <person name="Wu L."/>
            <person name="Ma J."/>
        </authorList>
    </citation>
    <scope>NUCLEOTIDE SEQUENCE [LARGE SCALE GENOMIC DNA]</scope>
    <source>
        <strain evidence="5">KACC 12634</strain>
    </source>
</reference>
<evidence type="ECO:0000256" key="2">
    <source>
        <dbReference type="ARBA" id="ARBA00023002"/>
    </source>
</evidence>
<dbReference type="Proteomes" id="UP001596470">
    <property type="component" value="Unassembled WGS sequence"/>
</dbReference>
<dbReference type="RefSeq" id="WP_382348792.1">
    <property type="nucleotide sequence ID" value="NZ_JBHMBP010000002.1"/>
</dbReference>
<keyword evidence="2 4" id="KW-0560">Oxidoreductase</keyword>
<evidence type="ECO:0000256" key="3">
    <source>
        <dbReference type="RuleBase" id="RU000363"/>
    </source>
</evidence>
<name>A0ABW2D5B3_9ACTN</name>
<proteinExistence type="inferred from homology"/>
<dbReference type="SUPFAM" id="SSF51735">
    <property type="entry name" value="NAD(P)-binding Rossmann-fold domains"/>
    <property type="match status" value="1"/>
</dbReference>
<dbReference type="GO" id="GO:0016491">
    <property type="term" value="F:oxidoreductase activity"/>
    <property type="evidence" value="ECO:0007669"/>
    <property type="project" value="UniProtKB-KW"/>
</dbReference>
<dbReference type="PRINTS" id="PR00081">
    <property type="entry name" value="GDHRDH"/>
</dbReference>
<evidence type="ECO:0000256" key="1">
    <source>
        <dbReference type="ARBA" id="ARBA00006484"/>
    </source>
</evidence>
<organism evidence="4 5">
    <name type="scientific">Glycomyces mayteni</name>
    <dbReference type="NCBI Taxonomy" id="543887"/>
    <lineage>
        <taxon>Bacteria</taxon>
        <taxon>Bacillati</taxon>
        <taxon>Actinomycetota</taxon>
        <taxon>Actinomycetes</taxon>
        <taxon>Glycomycetales</taxon>
        <taxon>Glycomycetaceae</taxon>
        <taxon>Glycomyces</taxon>
    </lineage>
</organism>
<comment type="similarity">
    <text evidence="1 3">Belongs to the short-chain dehydrogenases/reductases (SDR) family.</text>
</comment>